<dbReference type="HAMAP" id="MF_00649">
    <property type="entry name" value="DNA_gyrase_inhibitor_YacG"/>
    <property type="match status" value="1"/>
</dbReference>
<dbReference type="Gene3D" id="3.30.50.10">
    <property type="entry name" value="Erythroid Transcription Factor GATA-1, subunit A"/>
    <property type="match status" value="1"/>
</dbReference>
<dbReference type="GO" id="GO:0006355">
    <property type="term" value="P:regulation of DNA-templated transcription"/>
    <property type="evidence" value="ECO:0007669"/>
    <property type="project" value="InterPro"/>
</dbReference>
<feature type="binding site" evidence="3">
    <location>
        <position position="3"/>
    </location>
    <ligand>
        <name>Zn(2+)</name>
        <dbReference type="ChEBI" id="CHEBI:29105"/>
    </ligand>
</feature>
<dbReference type="GO" id="GO:0008270">
    <property type="term" value="F:zinc ion binding"/>
    <property type="evidence" value="ECO:0007669"/>
    <property type="project" value="UniProtKB-UniRule"/>
</dbReference>
<dbReference type="OrthoDB" id="9809663at2"/>
<keyword evidence="5" id="KW-1185">Reference proteome</keyword>
<evidence type="ECO:0000256" key="3">
    <source>
        <dbReference type="HAMAP-Rule" id="MF_00649"/>
    </source>
</evidence>
<dbReference type="EMBL" id="FWFS01000010">
    <property type="protein sequence ID" value="SLN60388.1"/>
    <property type="molecule type" value="Genomic_DNA"/>
</dbReference>
<proteinExistence type="inferred from homology"/>
<dbReference type="SUPFAM" id="SSF57716">
    <property type="entry name" value="Glucocorticoid receptor-like (DNA-binding domain)"/>
    <property type="match status" value="1"/>
</dbReference>
<dbReference type="PANTHER" id="PTHR36150">
    <property type="entry name" value="DNA GYRASE INHIBITOR YACG"/>
    <property type="match status" value="1"/>
</dbReference>
<dbReference type="RefSeq" id="WP_085837471.1">
    <property type="nucleotide sequence ID" value="NZ_FWFS01000010.1"/>
</dbReference>
<dbReference type="GO" id="GO:0008657">
    <property type="term" value="F:DNA topoisomerase type II (double strand cut, ATP-hydrolyzing) inhibitor activity"/>
    <property type="evidence" value="ECO:0007669"/>
    <property type="project" value="UniProtKB-UniRule"/>
</dbReference>
<dbReference type="AlphaFoldDB" id="A0A1Y5TEZ2"/>
<keyword evidence="2 3" id="KW-0862">Zinc</keyword>
<comment type="subunit">
    <text evidence="3">Interacts with GyrB.</text>
</comment>
<organism evidence="4 5">
    <name type="scientific">Aquimixticola soesokkakensis</name>
    <dbReference type="NCBI Taxonomy" id="1519096"/>
    <lineage>
        <taxon>Bacteria</taxon>
        <taxon>Pseudomonadati</taxon>
        <taxon>Pseudomonadota</taxon>
        <taxon>Alphaproteobacteria</taxon>
        <taxon>Rhodobacterales</taxon>
        <taxon>Paracoccaceae</taxon>
        <taxon>Aquimixticola</taxon>
    </lineage>
</organism>
<comment type="cofactor">
    <cofactor evidence="3">
        <name>Zn(2+)</name>
        <dbReference type="ChEBI" id="CHEBI:29105"/>
    </cofactor>
    <text evidence="3">Binds 1 zinc ion.</text>
</comment>
<comment type="function">
    <text evidence="3">Inhibits all the catalytic activities of DNA gyrase by preventing its interaction with DNA. Acts by binding directly to the C-terminal domain of GyrB, which probably disrupts DNA binding by the gyrase.</text>
</comment>
<gene>
    <name evidence="3" type="primary">yacG</name>
    <name evidence="4" type="ORF">AQS8620_02721</name>
</gene>
<dbReference type="InterPro" id="IPR013088">
    <property type="entry name" value="Znf_NHR/GATA"/>
</dbReference>
<evidence type="ECO:0000256" key="1">
    <source>
        <dbReference type="ARBA" id="ARBA00022723"/>
    </source>
</evidence>
<evidence type="ECO:0000313" key="4">
    <source>
        <dbReference type="EMBL" id="SLN60388.1"/>
    </source>
</evidence>
<dbReference type="PANTHER" id="PTHR36150:SF1">
    <property type="entry name" value="DNA GYRASE INHIBITOR YACG"/>
    <property type="match status" value="1"/>
</dbReference>
<accession>A0A1Y5TEZ2</accession>
<comment type="similarity">
    <text evidence="3">Belongs to the DNA gyrase inhibitor YacG family.</text>
</comment>
<evidence type="ECO:0000256" key="2">
    <source>
        <dbReference type="ARBA" id="ARBA00022833"/>
    </source>
</evidence>
<reference evidence="4 5" key="1">
    <citation type="submission" date="2017-03" db="EMBL/GenBank/DDBJ databases">
        <authorList>
            <person name="Afonso C.L."/>
            <person name="Miller P.J."/>
            <person name="Scott M.A."/>
            <person name="Spackman E."/>
            <person name="Goraichik I."/>
            <person name="Dimitrov K.M."/>
            <person name="Suarez D.L."/>
            <person name="Swayne D.E."/>
        </authorList>
    </citation>
    <scope>NUCLEOTIDE SEQUENCE [LARGE SCALE GENOMIC DNA]</scope>
    <source>
        <strain evidence="4 5">CECT 8620</strain>
    </source>
</reference>
<feature type="binding site" evidence="3">
    <location>
        <position position="6"/>
    </location>
    <ligand>
        <name>Zn(2+)</name>
        <dbReference type="ChEBI" id="CHEBI:29105"/>
    </ligand>
</feature>
<name>A0A1Y5TEZ2_9RHOB</name>
<feature type="binding site" evidence="3">
    <location>
        <position position="22"/>
    </location>
    <ligand>
        <name>Zn(2+)</name>
        <dbReference type="ChEBI" id="CHEBI:29105"/>
    </ligand>
</feature>
<keyword evidence="1 3" id="KW-0479">Metal-binding</keyword>
<evidence type="ECO:0000313" key="5">
    <source>
        <dbReference type="Proteomes" id="UP000193862"/>
    </source>
</evidence>
<dbReference type="Pfam" id="PF03884">
    <property type="entry name" value="YacG"/>
    <property type="match status" value="1"/>
</dbReference>
<sequence>MSCPICQKETDASYRPFCSKKCADIDLARWFNGGYAVPSAREEDPDEVQRALLEALEAEAEERAADGAKKPH</sequence>
<protein>
    <recommendedName>
        <fullName evidence="3">DNA gyrase inhibitor YacG</fullName>
    </recommendedName>
</protein>
<dbReference type="Proteomes" id="UP000193862">
    <property type="component" value="Unassembled WGS sequence"/>
</dbReference>
<dbReference type="InterPro" id="IPR005584">
    <property type="entry name" value="DNA_gyrase_inhibitor_YacG"/>
</dbReference>
<feature type="binding site" evidence="3">
    <location>
        <position position="18"/>
    </location>
    <ligand>
        <name>Zn(2+)</name>
        <dbReference type="ChEBI" id="CHEBI:29105"/>
    </ligand>
</feature>